<feature type="domain" description="N-acetyltransferase" evidence="1">
    <location>
        <begin position="17"/>
        <end position="177"/>
    </location>
</feature>
<dbReference type="AlphaFoldDB" id="A0A1P8KDY4"/>
<proteinExistence type="predicted"/>
<evidence type="ECO:0000259" key="1">
    <source>
        <dbReference type="PROSITE" id="PS51186"/>
    </source>
</evidence>
<protein>
    <submittedName>
        <fullName evidence="2">N-acetyltransferase</fullName>
    </submittedName>
</protein>
<dbReference type="EMBL" id="CP019239">
    <property type="protein sequence ID" value="APW44182.1"/>
    <property type="molecule type" value="Genomic_DNA"/>
</dbReference>
<dbReference type="PANTHER" id="PTHR43415:SF3">
    <property type="entry name" value="GNAT-FAMILY ACETYLTRANSFERASE"/>
    <property type="match status" value="1"/>
</dbReference>
<dbReference type="STRING" id="1484693.RS694_17715"/>
<dbReference type="PANTHER" id="PTHR43415">
    <property type="entry name" value="SPERMIDINE N(1)-ACETYLTRANSFERASE"/>
    <property type="match status" value="1"/>
</dbReference>
<dbReference type="GO" id="GO:0016747">
    <property type="term" value="F:acyltransferase activity, transferring groups other than amino-acyl groups"/>
    <property type="evidence" value="ECO:0007669"/>
    <property type="project" value="InterPro"/>
</dbReference>
<dbReference type="InterPro" id="IPR000182">
    <property type="entry name" value="GNAT_dom"/>
</dbReference>
<accession>A0A1P8KDY4</accession>
<organism evidence="2 3">
    <name type="scientific">Rhodoferax saidenbachensis</name>
    <dbReference type="NCBI Taxonomy" id="1484693"/>
    <lineage>
        <taxon>Bacteria</taxon>
        <taxon>Pseudomonadati</taxon>
        <taxon>Pseudomonadota</taxon>
        <taxon>Betaproteobacteria</taxon>
        <taxon>Burkholderiales</taxon>
        <taxon>Comamonadaceae</taxon>
        <taxon>Rhodoferax</taxon>
    </lineage>
</organism>
<dbReference type="RefSeq" id="WP_037246180.1">
    <property type="nucleotide sequence ID" value="NZ_CP019239.1"/>
</dbReference>
<dbReference type="SUPFAM" id="SSF55729">
    <property type="entry name" value="Acyl-CoA N-acyltransferases (Nat)"/>
    <property type="match status" value="1"/>
</dbReference>
<dbReference type="InterPro" id="IPR016181">
    <property type="entry name" value="Acyl_CoA_acyltransferase"/>
</dbReference>
<keyword evidence="2" id="KW-0808">Transferase</keyword>
<dbReference type="Pfam" id="PF13302">
    <property type="entry name" value="Acetyltransf_3"/>
    <property type="match status" value="1"/>
</dbReference>
<gene>
    <name evidence="2" type="ORF">RS694_17715</name>
</gene>
<name>A0A1P8KDY4_9BURK</name>
<keyword evidence="3" id="KW-1185">Reference proteome</keyword>
<sequence>MIKNLDFSKEKIESKRFFLRPLTEDDVTLEYLGWLTEPTTKIYISASKNTESLAQLKSYVRMRIGRPDVCFLGIFDKTTSRHIGNIKYEPVQVEKKYAVMGVLIGDAQWRGRGVFSEVFEASAHWLYENKSITRFELGVDKTNISAIRSYEKAGFKPIDSQYINKSDSNLIMGYDINLSS</sequence>
<dbReference type="PROSITE" id="PS51186">
    <property type="entry name" value="GNAT"/>
    <property type="match status" value="1"/>
</dbReference>
<dbReference type="Proteomes" id="UP000186110">
    <property type="component" value="Chromosome"/>
</dbReference>
<evidence type="ECO:0000313" key="3">
    <source>
        <dbReference type="Proteomes" id="UP000186110"/>
    </source>
</evidence>
<evidence type="ECO:0000313" key="2">
    <source>
        <dbReference type="EMBL" id="APW44182.1"/>
    </source>
</evidence>
<dbReference type="KEGG" id="rsb:RS694_17715"/>
<reference evidence="2 3" key="1">
    <citation type="submission" date="2017-01" db="EMBL/GenBank/DDBJ databases">
        <authorList>
            <person name="Mah S.A."/>
            <person name="Swanson W.J."/>
            <person name="Moy G.W."/>
            <person name="Vacquier V.D."/>
        </authorList>
    </citation>
    <scope>NUCLEOTIDE SEQUENCE [LARGE SCALE GENOMIC DNA]</scope>
    <source>
        <strain evidence="2 3">DSM 22694</strain>
    </source>
</reference>
<dbReference type="Gene3D" id="3.40.630.30">
    <property type="match status" value="1"/>
</dbReference>